<dbReference type="SUPFAM" id="SSF56059">
    <property type="entry name" value="Glutathione synthetase ATP-binding domain-like"/>
    <property type="match status" value="1"/>
</dbReference>
<keyword evidence="4" id="KW-1185">Reference proteome</keyword>
<dbReference type="Pfam" id="PF13607">
    <property type="entry name" value="Succ_CoA_lig"/>
    <property type="match status" value="1"/>
</dbReference>
<dbReference type="PANTHER" id="PTHR42793">
    <property type="entry name" value="COA BINDING DOMAIN CONTAINING PROTEIN"/>
    <property type="match status" value="1"/>
</dbReference>
<dbReference type="InterPro" id="IPR003781">
    <property type="entry name" value="CoA-bd"/>
</dbReference>
<dbReference type="Pfam" id="PF13380">
    <property type="entry name" value="CoA_binding_2"/>
    <property type="match status" value="1"/>
</dbReference>
<dbReference type="GO" id="GO:0043758">
    <property type="term" value="F:acetate-CoA ligase (ADP-forming) activity"/>
    <property type="evidence" value="ECO:0007669"/>
    <property type="project" value="InterPro"/>
</dbReference>
<dbReference type="InterPro" id="IPR016102">
    <property type="entry name" value="Succinyl-CoA_synth-like"/>
</dbReference>
<dbReference type="SUPFAM" id="SSF51735">
    <property type="entry name" value="NAD(P)-binding Rossmann-fold domains"/>
    <property type="match status" value="1"/>
</dbReference>
<name>V8QT31_9BURK</name>
<dbReference type="Gene3D" id="3.40.50.261">
    <property type="entry name" value="Succinyl-CoA synthetase domains"/>
    <property type="match status" value="2"/>
</dbReference>
<dbReference type="eggNOG" id="COG1042">
    <property type="taxonomic scope" value="Bacteria"/>
</dbReference>
<evidence type="ECO:0000256" key="1">
    <source>
        <dbReference type="ARBA" id="ARBA00060888"/>
    </source>
</evidence>
<dbReference type="SUPFAM" id="SSF52210">
    <property type="entry name" value="Succinyl-CoA synthetase domains"/>
    <property type="match status" value="2"/>
</dbReference>
<dbReference type="Gene3D" id="3.30.470.20">
    <property type="entry name" value="ATP-grasp fold, B domain"/>
    <property type="match status" value="1"/>
</dbReference>
<comment type="similarity">
    <text evidence="1">In the N-terminal section; belongs to the acetate CoA ligase alpha subunit family.</text>
</comment>
<evidence type="ECO:0000259" key="2">
    <source>
        <dbReference type="SMART" id="SM00881"/>
    </source>
</evidence>
<dbReference type="STRING" id="1424334.W822_06375"/>
<comment type="caution">
    <text evidence="3">The sequence shown here is derived from an EMBL/GenBank/DDBJ whole genome shotgun (WGS) entry which is preliminary data.</text>
</comment>
<dbReference type="PATRIC" id="fig|1424334.3.peg.1270"/>
<dbReference type="AlphaFoldDB" id="V8QT31"/>
<organism evidence="3 4">
    <name type="scientific">Advenella kashmirensis W13003</name>
    <dbReference type="NCBI Taxonomy" id="1424334"/>
    <lineage>
        <taxon>Bacteria</taxon>
        <taxon>Pseudomonadati</taxon>
        <taxon>Pseudomonadota</taxon>
        <taxon>Betaproteobacteria</taxon>
        <taxon>Burkholderiales</taxon>
        <taxon>Alcaligenaceae</taxon>
    </lineage>
</organism>
<accession>V8QT31</accession>
<protein>
    <submittedName>
        <fullName evidence="3">Acyl-CoA synthetase</fullName>
    </submittedName>
</protein>
<dbReference type="PANTHER" id="PTHR42793:SF1">
    <property type="entry name" value="PEPTIDYL-LYSINE N-ACETYLTRANSFERASE PATZ"/>
    <property type="match status" value="1"/>
</dbReference>
<evidence type="ECO:0000313" key="3">
    <source>
        <dbReference type="EMBL" id="ETF02485.1"/>
    </source>
</evidence>
<dbReference type="SMART" id="SM00881">
    <property type="entry name" value="CoA_binding"/>
    <property type="match status" value="1"/>
</dbReference>
<gene>
    <name evidence="3" type="ORF">W822_06375</name>
</gene>
<dbReference type="RefSeq" id="WP_024004261.1">
    <property type="nucleotide sequence ID" value="NZ_KI650979.1"/>
</dbReference>
<dbReference type="Gene3D" id="3.30.1490.20">
    <property type="entry name" value="ATP-grasp fold, A domain"/>
    <property type="match status" value="1"/>
</dbReference>
<feature type="domain" description="CoA-binding" evidence="2">
    <location>
        <begin position="7"/>
        <end position="102"/>
    </location>
</feature>
<sequence length="722" mass="75575">MNGLHALFKPTGIAIVGASEKVTKIRGRLLKLLVDGGYQGNIYPVNPSSPVIQGLPAYPNVAALPDIPDLALIAVPAQQVMQVLEECARKGIKAAAVFSAGSAADPVGSRLQDQVAEFSQRTGLRVLGPNAEGFIDTINRVIATFSPTMQMSSPVKAQGPRQGYVSIVSQSGAMAFALYSRACADYLPIGHLVSTGNEADVECAEVIDYLIEEGSSRAILLFLEGFKNPARFVEVAQKAAAAGIAIIVAKVGKSTAGQRATVSHTAHLAGSDMAYDAIFSRYGVIRVDDPEEMIALGSVVSAGILPKGKRVAIITTSGGAGGWAADICEEAGLSVPELHPDFKAHLRGIIPDYGSAENPVDVTASVVEDGGVTLMAILKEVAGTEGIDIALVIVSLVSPERLGQIEAPLSALLSGMSRPMLFHSPGTSHDSARRILMQAGSAQLNLPVFARAMNKLADYSDFLERRRPASSKTGQPQPTVTAVPYHRDLLSDTDALLDAYGIARPAEALVRTPSQAVAQAQRIGYPVALKVISERVPHKTEAGALALSLATDAQVAQAFEQVVANARNYANDPSIDTVLVQKMMPPGRELMVGGIMDPDFGPMVMLGFGGIYVEILRDVTLAPAPLALADAHAMIDRLKGSSLLRGARGEAASDVDALAGLLVATSHLLNDAHQDIGELDFNPVIVYPEGQGVAVVDSLIVKKTIVPEQATPACHTATAAGG</sequence>
<proteinExistence type="inferred from homology"/>
<dbReference type="OrthoDB" id="9807426at2"/>
<dbReference type="Pfam" id="PF19045">
    <property type="entry name" value="Ligase_CoA_2"/>
    <property type="match status" value="1"/>
</dbReference>
<dbReference type="Gene3D" id="3.40.50.720">
    <property type="entry name" value="NAD(P)-binding Rossmann-like Domain"/>
    <property type="match status" value="1"/>
</dbReference>
<dbReference type="Pfam" id="PF13549">
    <property type="entry name" value="ATP-grasp_5"/>
    <property type="match status" value="1"/>
</dbReference>
<dbReference type="HOGENOM" id="CLU_007415_3_1_4"/>
<dbReference type="InterPro" id="IPR013815">
    <property type="entry name" value="ATP_grasp_subdomain_1"/>
</dbReference>
<dbReference type="FunFam" id="3.30.1490.20:FF:000020">
    <property type="entry name" value="Protein lysine acetyltransferase"/>
    <property type="match status" value="1"/>
</dbReference>
<reference evidence="3 4" key="1">
    <citation type="journal article" date="2014" name="Genome Announc.">
        <title>Draft Genome Sequence of Advenella kashmirensis Strain W13003, a Polycyclic Aromatic Hydrocarbon-Degrading Bacterium.</title>
        <authorList>
            <person name="Wang X."/>
            <person name="Jin D."/>
            <person name="Zhou L."/>
            <person name="Wu L."/>
            <person name="An W."/>
            <person name="Zhao L."/>
        </authorList>
    </citation>
    <scope>NUCLEOTIDE SEQUENCE [LARGE SCALE GENOMIC DNA]</scope>
    <source>
        <strain evidence="3 4">W13003</strain>
    </source>
</reference>
<dbReference type="EMBL" id="AYXT01000009">
    <property type="protein sequence ID" value="ETF02485.1"/>
    <property type="molecule type" value="Genomic_DNA"/>
</dbReference>
<dbReference type="GO" id="GO:0005524">
    <property type="term" value="F:ATP binding"/>
    <property type="evidence" value="ECO:0007669"/>
    <property type="project" value="InterPro"/>
</dbReference>
<dbReference type="InterPro" id="IPR032875">
    <property type="entry name" value="Succ_CoA_lig_flav_dom"/>
</dbReference>
<dbReference type="Proteomes" id="UP000018733">
    <property type="component" value="Unassembled WGS sequence"/>
</dbReference>
<dbReference type="InterPro" id="IPR043938">
    <property type="entry name" value="Ligase_CoA_dom"/>
</dbReference>
<evidence type="ECO:0000313" key="4">
    <source>
        <dbReference type="Proteomes" id="UP000018733"/>
    </source>
</evidence>
<dbReference type="InterPro" id="IPR036291">
    <property type="entry name" value="NAD(P)-bd_dom_sf"/>
</dbReference>